<evidence type="ECO:0000256" key="5">
    <source>
        <dbReference type="ARBA" id="ARBA00022807"/>
    </source>
</evidence>
<protein>
    <recommendedName>
        <fullName evidence="7">Probable Ufm1-specific protease 2</fullName>
    </recommendedName>
</protein>
<feature type="domain" description="UFSP1/2/DUB catalytic" evidence="8">
    <location>
        <begin position="371"/>
        <end position="554"/>
    </location>
</feature>
<evidence type="ECO:0000259" key="9">
    <source>
        <dbReference type="Pfam" id="PF20908"/>
    </source>
</evidence>
<sequence>MVGQKVVVCKNLWQRLEATTDVFRSLFGFVDGNGTLHITGTTLQRHPLPHGQPALGIYCSKDFDTESILSQCQRRVLAIQEALDILEAPNFVLLSKEQDTPRASLIGTDGSTESRADVVLSDFAEIGGVLLRARLSIPLSVEYCGAEGRFRETLSQAIGTNCSWLTPGNVTFDLRGELTKINPDLEIGDFIKKALQRKSEPEGTDILELLPVRIMGSGDISARGDAFHSPVIHIQRGNAKVFDFPLILDVVSFFPYDTKVRTVSELLTKALQQQTSTSVEVICSSISENQLTPPAPMHFKVDNGFATILYPRNQVNNVIKFATRTDLAMRGEKPTFSSGQALFFTQDSNLYSGLLVNPHNKLKPPAKATRTAIVQGEYLYYHYMQQKFDDCGWGCAYRSLQTLCSWFRLQGFTEEDVPNHEKIQRTLVEIGDKQANFIGSRQWIGSQEVSFVLNQLTKVDSKTIYVSSGAELATKANDLIDHFTEHGTPVMIGGGQLAHTILGVAVNDASEEVHFLILDPHYTGSEDLQTINGKGWCNWKPQTFWDKNSFYNMCLPQVPKRVEQ</sequence>
<evidence type="ECO:0000313" key="11">
    <source>
        <dbReference type="RefSeq" id="XP_003739147.1"/>
    </source>
</evidence>
<dbReference type="Proteomes" id="UP000694867">
    <property type="component" value="Unplaced"/>
</dbReference>
<comment type="function">
    <text evidence="6">Thiol protease which recognizes and hydrolyzes the peptide bond at the C-terminal Gly of UFM1, a ubiquitin-like modifier protein bound to a number of target proteins. Does not hydrolyze SUMO1 or ISG15 ubiquitin-like proteins.</text>
</comment>
<feature type="domain" description="UFSP2 second" evidence="9">
    <location>
        <begin position="219"/>
        <end position="316"/>
    </location>
</feature>
<dbReference type="InterPro" id="IPR038765">
    <property type="entry name" value="Papain-like_cys_pep_sf"/>
</dbReference>
<dbReference type="Pfam" id="PF07910">
    <property type="entry name" value="Peptidase_C78"/>
    <property type="match status" value="1"/>
</dbReference>
<dbReference type="GO" id="GO:0005783">
    <property type="term" value="C:endoplasmic reticulum"/>
    <property type="evidence" value="ECO:0007669"/>
    <property type="project" value="TreeGrafter"/>
</dbReference>
<dbReference type="PANTHER" id="PTHR48153:SF2">
    <property type="entry name" value="UFM1-SPECIFIC PROTEASE 2"/>
    <property type="match status" value="1"/>
</dbReference>
<dbReference type="Pfam" id="PF20908">
    <property type="entry name" value="UfSP2_N"/>
    <property type="match status" value="1"/>
</dbReference>
<evidence type="ECO:0000256" key="2">
    <source>
        <dbReference type="ARBA" id="ARBA00022670"/>
    </source>
</evidence>
<evidence type="ECO:0000259" key="8">
    <source>
        <dbReference type="Pfam" id="PF07910"/>
    </source>
</evidence>
<keyword evidence="10" id="KW-1185">Reference proteome</keyword>
<dbReference type="SUPFAM" id="SSF54001">
    <property type="entry name" value="Cysteine proteinases"/>
    <property type="match status" value="1"/>
</dbReference>
<dbReference type="FunFam" id="3.90.70.130:FF:000001">
    <property type="entry name" value="Probable Ufm1-specific protease 2"/>
    <property type="match status" value="1"/>
</dbReference>
<dbReference type="GO" id="GO:0005634">
    <property type="term" value="C:nucleus"/>
    <property type="evidence" value="ECO:0007669"/>
    <property type="project" value="TreeGrafter"/>
</dbReference>
<evidence type="ECO:0000256" key="7">
    <source>
        <dbReference type="ARBA" id="ARBA00073264"/>
    </source>
</evidence>
<dbReference type="GeneID" id="100905513"/>
<keyword evidence="4" id="KW-0378">Hydrolase</keyword>
<dbReference type="PANTHER" id="PTHR48153">
    <property type="entry name" value="UFM1-SPECIFIC PROTEASE 2"/>
    <property type="match status" value="1"/>
</dbReference>
<evidence type="ECO:0000256" key="1">
    <source>
        <dbReference type="ARBA" id="ARBA00008552"/>
    </source>
</evidence>
<keyword evidence="5" id="KW-0788">Thiol protease</keyword>
<dbReference type="GO" id="GO:0071567">
    <property type="term" value="F:deUFMylase activity"/>
    <property type="evidence" value="ECO:0007669"/>
    <property type="project" value="TreeGrafter"/>
</dbReference>
<comment type="similarity">
    <text evidence="1">Belongs to the peptidase C78 family.</text>
</comment>
<evidence type="ECO:0000256" key="6">
    <source>
        <dbReference type="ARBA" id="ARBA00057559"/>
    </source>
</evidence>
<evidence type="ECO:0000256" key="4">
    <source>
        <dbReference type="ARBA" id="ARBA00022801"/>
    </source>
</evidence>
<name>A0AAJ6VVX3_9ACAR</name>
<dbReference type="InterPro" id="IPR049387">
    <property type="entry name" value="UFSP2-like_2nd"/>
</dbReference>
<dbReference type="GO" id="GO:0006508">
    <property type="term" value="P:proteolysis"/>
    <property type="evidence" value="ECO:0007669"/>
    <property type="project" value="UniProtKB-KW"/>
</dbReference>
<organism evidence="10 11">
    <name type="scientific">Galendromus occidentalis</name>
    <name type="common">western predatory mite</name>
    <dbReference type="NCBI Taxonomy" id="34638"/>
    <lineage>
        <taxon>Eukaryota</taxon>
        <taxon>Metazoa</taxon>
        <taxon>Ecdysozoa</taxon>
        <taxon>Arthropoda</taxon>
        <taxon>Chelicerata</taxon>
        <taxon>Arachnida</taxon>
        <taxon>Acari</taxon>
        <taxon>Parasitiformes</taxon>
        <taxon>Mesostigmata</taxon>
        <taxon>Gamasina</taxon>
        <taxon>Phytoseioidea</taxon>
        <taxon>Phytoseiidae</taxon>
        <taxon>Typhlodrominae</taxon>
        <taxon>Galendromus</taxon>
    </lineage>
</organism>
<dbReference type="KEGG" id="goe:100905513"/>
<dbReference type="InterPro" id="IPR012462">
    <property type="entry name" value="UFSP1/2_DUB_cat"/>
</dbReference>
<accession>A0AAJ6VVX3</accession>
<evidence type="ECO:0000313" key="10">
    <source>
        <dbReference type="Proteomes" id="UP000694867"/>
    </source>
</evidence>
<gene>
    <name evidence="11" type="primary">LOC100905513</name>
</gene>
<evidence type="ECO:0000256" key="3">
    <source>
        <dbReference type="ARBA" id="ARBA00022786"/>
    </source>
</evidence>
<keyword evidence="3" id="KW-0833">Ubl conjugation pathway</keyword>
<dbReference type="RefSeq" id="XP_003739147.1">
    <property type="nucleotide sequence ID" value="XM_003739099.1"/>
</dbReference>
<dbReference type="AlphaFoldDB" id="A0AAJ6VVX3"/>
<keyword evidence="2 11" id="KW-0645">Protease</keyword>
<proteinExistence type="inferred from homology"/>
<dbReference type="Gene3D" id="3.90.70.130">
    <property type="match status" value="1"/>
</dbReference>
<reference evidence="11" key="1">
    <citation type="submission" date="2025-08" db="UniProtKB">
        <authorList>
            <consortium name="RefSeq"/>
        </authorList>
    </citation>
    <scope>IDENTIFICATION</scope>
</reference>